<dbReference type="AlphaFoldDB" id="A0AA96GMM5"/>
<name>A0AA96GMM5_9BACT</name>
<dbReference type="InterPro" id="IPR052732">
    <property type="entry name" value="Cell-binding_unc_protein"/>
</dbReference>
<dbReference type="KEGG" id="nneo:PQG83_19845"/>
<dbReference type="PANTHER" id="PTHR43883">
    <property type="entry name" value="SLR0207 PROTEIN"/>
    <property type="match status" value="1"/>
</dbReference>
<dbReference type="RefSeq" id="WP_312744767.1">
    <property type="nucleotide sequence ID" value="NZ_CP116968.1"/>
</dbReference>
<evidence type="ECO:0000313" key="2">
    <source>
        <dbReference type="EMBL" id="WNM61968.1"/>
    </source>
</evidence>
<reference evidence="2 3" key="1">
    <citation type="submission" date="2023-01" db="EMBL/GenBank/DDBJ databases">
        <title>Cultivation and genomic characterization of new, ubiquitous marine nitrite-oxidizing bacteria from the Nitrospirales.</title>
        <authorList>
            <person name="Mueller A.J."/>
            <person name="Daebeler A."/>
            <person name="Herbold C.W."/>
            <person name="Kirkegaard R.H."/>
            <person name="Daims H."/>
        </authorList>
    </citation>
    <scope>NUCLEOTIDE SEQUENCE [LARGE SCALE GENOMIC DNA]</scope>
    <source>
        <strain evidence="2 3">DK</strain>
    </source>
</reference>
<feature type="domain" description="Aminoglycoside phosphotransferase" evidence="1">
    <location>
        <begin position="125"/>
        <end position="267"/>
    </location>
</feature>
<sequence>MAIISSQLVASLQDPKCYSHPVNQVTVVETHISWVLLTGHYVYKIKKPVLFSFVDFSTIEKRRWFCEEEIRLNRRLAPELYLGVVSITGSPSNPRMDGDGSPLEWAVKMKQFPPDQEFHHLLVTGNLHESMVGQLARDIGTFHGRIEPAGDSLSYGEPDRVWGPIAECFEDIPLAVLPARIQFWMKDIEEWTNQEWKRLRPTLRERKSSGQIRECHGDLHLGNIALFEGRICVFDSLEFKPGLRWIDVISEVAFMVMDLESRDRGDLAYWFLNCYLEMTGDYAGMSVFRLYEVYRALVRAKVAGLRLAQVEPGGLVQEDILKEIIRYVELAHRLVMPAPPLLMLMHGVSGTGKTTVSTEVVKALGAVRVRSDVERKRIHAEQCKFAAGQETSKRLYASDMTRVTYDRLWNLANTMLRAGYSVVVDATFLKAAQRQSFIRLAHERHVSIVILDVWAPEEVLAERIASRAKQQADASDATIGVMEQQKLKEEPLTQLEEDTTIRVNSTDLETFRSTIRSLIEQRRNSGN</sequence>
<dbReference type="InterPro" id="IPR002575">
    <property type="entry name" value="Aminoglycoside_PTrfase"/>
</dbReference>
<proteinExistence type="predicted"/>
<dbReference type="InterPro" id="IPR011009">
    <property type="entry name" value="Kinase-like_dom_sf"/>
</dbReference>
<organism evidence="2 3">
    <name type="scientific">Candidatus Nitrospira neomarina</name>
    <dbReference type="NCBI Taxonomy" id="3020899"/>
    <lineage>
        <taxon>Bacteria</taxon>
        <taxon>Pseudomonadati</taxon>
        <taxon>Nitrospirota</taxon>
        <taxon>Nitrospiria</taxon>
        <taxon>Nitrospirales</taxon>
        <taxon>Nitrospiraceae</taxon>
        <taxon>Nitrospira</taxon>
    </lineage>
</organism>
<evidence type="ECO:0000259" key="1">
    <source>
        <dbReference type="Pfam" id="PF01636"/>
    </source>
</evidence>
<dbReference type="Proteomes" id="UP001302494">
    <property type="component" value="Chromosome"/>
</dbReference>
<dbReference type="EMBL" id="CP116968">
    <property type="protein sequence ID" value="WNM61968.1"/>
    <property type="molecule type" value="Genomic_DNA"/>
</dbReference>
<dbReference type="PANTHER" id="PTHR43883:SF1">
    <property type="entry name" value="GLUCONOKINASE"/>
    <property type="match status" value="1"/>
</dbReference>
<dbReference type="InterPro" id="IPR027417">
    <property type="entry name" value="P-loop_NTPase"/>
</dbReference>
<dbReference type="SUPFAM" id="SSF56112">
    <property type="entry name" value="Protein kinase-like (PK-like)"/>
    <property type="match status" value="1"/>
</dbReference>
<evidence type="ECO:0000313" key="3">
    <source>
        <dbReference type="Proteomes" id="UP001302494"/>
    </source>
</evidence>
<dbReference type="Pfam" id="PF13671">
    <property type="entry name" value="AAA_33"/>
    <property type="match status" value="1"/>
</dbReference>
<dbReference type="Gene3D" id="3.40.50.300">
    <property type="entry name" value="P-loop containing nucleotide triphosphate hydrolases"/>
    <property type="match status" value="1"/>
</dbReference>
<dbReference type="Pfam" id="PF01636">
    <property type="entry name" value="APH"/>
    <property type="match status" value="1"/>
</dbReference>
<gene>
    <name evidence="2" type="ORF">PQG83_19845</name>
</gene>
<dbReference type="SUPFAM" id="SSF52540">
    <property type="entry name" value="P-loop containing nucleoside triphosphate hydrolases"/>
    <property type="match status" value="1"/>
</dbReference>
<protein>
    <submittedName>
        <fullName evidence="2">AAA family ATPase</fullName>
    </submittedName>
</protein>
<keyword evidence="3" id="KW-1185">Reference proteome</keyword>
<accession>A0AA96GMM5</accession>